<feature type="compositionally biased region" description="Low complexity" evidence="1">
    <location>
        <begin position="302"/>
        <end position="316"/>
    </location>
</feature>
<gene>
    <name evidence="2" type="ORF">Egran_00266</name>
</gene>
<feature type="region of interest" description="Disordered" evidence="1">
    <location>
        <begin position="427"/>
        <end position="474"/>
    </location>
</feature>
<feature type="region of interest" description="Disordered" evidence="1">
    <location>
        <begin position="593"/>
        <end position="697"/>
    </location>
</feature>
<dbReference type="Proteomes" id="UP000243515">
    <property type="component" value="Unassembled WGS sequence"/>
</dbReference>
<comment type="caution">
    <text evidence="2">The sequence shown here is derived from an EMBL/GenBank/DDBJ whole genome shotgun (WGS) entry which is preliminary data.</text>
</comment>
<feature type="compositionally biased region" description="Low complexity" evidence="1">
    <location>
        <begin position="229"/>
        <end position="243"/>
    </location>
</feature>
<protein>
    <submittedName>
        <fullName evidence="2">Uncharacterized protein</fullName>
    </submittedName>
</protein>
<evidence type="ECO:0000313" key="2">
    <source>
        <dbReference type="EMBL" id="OXV11974.1"/>
    </source>
</evidence>
<feature type="region of interest" description="Disordered" evidence="1">
    <location>
        <begin position="174"/>
        <end position="269"/>
    </location>
</feature>
<feature type="compositionally biased region" description="Basic and acidic residues" evidence="1">
    <location>
        <begin position="645"/>
        <end position="654"/>
    </location>
</feature>
<feature type="compositionally biased region" description="Basic residues" evidence="1">
    <location>
        <begin position="603"/>
        <end position="616"/>
    </location>
</feature>
<accession>A0A232M6Q6</accession>
<feature type="compositionally biased region" description="Polar residues" evidence="1">
    <location>
        <begin position="352"/>
        <end position="365"/>
    </location>
</feature>
<feature type="region of interest" description="Disordered" evidence="1">
    <location>
        <begin position="302"/>
        <end position="393"/>
    </location>
</feature>
<feature type="compositionally biased region" description="Basic residues" evidence="1">
    <location>
        <begin position="200"/>
        <end position="211"/>
    </location>
</feature>
<feature type="compositionally biased region" description="Basic and acidic residues" evidence="1">
    <location>
        <begin position="593"/>
        <end position="602"/>
    </location>
</feature>
<dbReference type="AlphaFoldDB" id="A0A232M6Q6"/>
<evidence type="ECO:0000313" key="3">
    <source>
        <dbReference type="Proteomes" id="UP000243515"/>
    </source>
</evidence>
<dbReference type="EMBL" id="NPHW01002202">
    <property type="protein sequence ID" value="OXV11974.1"/>
    <property type="molecule type" value="Genomic_DNA"/>
</dbReference>
<name>A0A232M6Q6_9EURO</name>
<feature type="compositionally biased region" description="Pro residues" evidence="1">
    <location>
        <begin position="660"/>
        <end position="673"/>
    </location>
</feature>
<feature type="compositionally biased region" description="Low complexity" evidence="1">
    <location>
        <begin position="494"/>
        <end position="517"/>
    </location>
</feature>
<evidence type="ECO:0000256" key="1">
    <source>
        <dbReference type="SAM" id="MobiDB-lite"/>
    </source>
</evidence>
<keyword evidence="3" id="KW-1185">Reference proteome</keyword>
<feature type="compositionally biased region" description="Low complexity" evidence="1">
    <location>
        <begin position="430"/>
        <end position="441"/>
    </location>
</feature>
<sequence>MTGTPVVVGHSLGADVRCPAVAVLDRPTYRSSSIPNRIRMRVGRAQGLNSSQEPQTSPHCRLVRIVRVDSCPGKGTSNGTGIMAATLSTSLLRGYNRRMESLTMISPASPFLDGSYCPVGGTYSSVYPDRPIRPLPKRPLRSRLSQEAADSILYPPAPPATQLFYNAHLGNGGGTEARGYMPRNADTTSYGNDRSPDRDHHHHHHHHHYHHRPYENGADGDSGDEDGPVVVRRSAGFRGSSFSPVYASHPDGSQIKSSSSPSVLDGYDAFENTNNKKKRKIPTSGTLTGHHSSLTADLASMGLASSTPRSSSSSPVGDGGGGAGTCYAMGNPTSTSSGISGPGRGRFGRSTARSSSVRNPLSAHTPNAWLGPRSGTNRRDLTPSTLGPMGEPAVKSDQGIISTAIANAAAFSPHPKTQNNVSLLDQQASKPTPTKTQFTFTCESDSSKGMAMQQTHSPFPPTSQQRPPNSSLSAIPQNQQNVITQATQTNPNITGQPAGQQAPQGTQQQGQGPVTPANAPGKKTRRSPGTTYTLTARQRKIQQQYTNLHHPPNPEDIWICEFCEYEAIFGRPPEALIRQYEIKDRKESRRLLEKKRLLEKAKMKGRKNKKAPKNAAKHAAQQPPALHPGDERPAADHASMGAHGSHGDDYLGHEYEEEPVPIPAPPHQAPIKPPMMGNPSKTAMGTNYAKGVAGGGS</sequence>
<reference evidence="2 3" key="1">
    <citation type="journal article" date="2015" name="Environ. Microbiol.">
        <title>Metagenome sequence of Elaphomyces granulatus from sporocarp tissue reveals Ascomycota ectomycorrhizal fingerprints of genome expansion and a Proteobacteria-rich microbiome.</title>
        <authorList>
            <person name="Quandt C.A."/>
            <person name="Kohler A."/>
            <person name="Hesse C.N."/>
            <person name="Sharpton T.J."/>
            <person name="Martin F."/>
            <person name="Spatafora J.W."/>
        </authorList>
    </citation>
    <scope>NUCLEOTIDE SEQUENCE [LARGE SCALE GENOMIC DNA]</scope>
    <source>
        <strain evidence="2 3">OSC145934</strain>
    </source>
</reference>
<proteinExistence type="predicted"/>
<dbReference type="OrthoDB" id="4174342at2759"/>
<feature type="compositionally biased region" description="Polar residues" evidence="1">
    <location>
        <begin position="452"/>
        <end position="474"/>
    </location>
</feature>
<organism evidence="2 3">
    <name type="scientific">Elaphomyces granulatus</name>
    <dbReference type="NCBI Taxonomy" id="519963"/>
    <lineage>
        <taxon>Eukaryota</taxon>
        <taxon>Fungi</taxon>
        <taxon>Dikarya</taxon>
        <taxon>Ascomycota</taxon>
        <taxon>Pezizomycotina</taxon>
        <taxon>Eurotiomycetes</taxon>
        <taxon>Eurotiomycetidae</taxon>
        <taxon>Eurotiales</taxon>
        <taxon>Elaphomycetaceae</taxon>
        <taxon>Elaphomyces</taxon>
    </lineage>
</organism>
<feature type="region of interest" description="Disordered" evidence="1">
    <location>
        <begin position="489"/>
        <end position="532"/>
    </location>
</feature>